<accession>A0A4P8MUE6</accession>
<organism evidence="1 2">
    <name type="scientific">Vibrio phage Achelous</name>
    <dbReference type="NCBI Taxonomy" id="2576872"/>
    <lineage>
        <taxon>Viruses</taxon>
        <taxon>Duplodnaviria</taxon>
        <taxon>Heunggongvirae</taxon>
        <taxon>Uroviricota</taxon>
        <taxon>Caudoviricetes</taxon>
        <taxon>Demerecviridae</taxon>
        <taxon>Ermolyevavirinae</taxon>
        <taxon>Thalassavirus</taxon>
        <taxon>Thalassavirus achelous</taxon>
    </lineage>
</organism>
<proteinExistence type="predicted"/>
<evidence type="ECO:0000313" key="1">
    <source>
        <dbReference type="EMBL" id="QCQ57601.1"/>
    </source>
</evidence>
<sequence length="102" mass="11946">MFNLKEKTLLLSLDTILDALPLNNIVDDPSETIWYLDNDESIIMMAHPHYGIVFYNDEMHILGIHDRHERSAILELLDGWGYDDKSMVWREIGIDQIDYNPV</sequence>
<keyword evidence="2" id="KW-1185">Reference proteome</keyword>
<evidence type="ECO:0000313" key="2">
    <source>
        <dbReference type="Proteomes" id="UP000302168"/>
    </source>
</evidence>
<protein>
    <submittedName>
        <fullName evidence="1">Uncharacterized protein</fullName>
    </submittedName>
</protein>
<reference evidence="1 2" key="1">
    <citation type="submission" date="2019-04" db="EMBL/GenBank/DDBJ databases">
        <authorList>
            <person name="Gallagher L."/>
            <person name="Broussard G."/>
        </authorList>
    </citation>
    <scope>NUCLEOTIDE SEQUENCE [LARGE SCALE GENOMIC DNA]</scope>
</reference>
<name>A0A4P8MUE6_9CAUD</name>
<dbReference type="Proteomes" id="UP000302168">
    <property type="component" value="Segment"/>
</dbReference>
<dbReference type="EMBL" id="MK796244">
    <property type="protein sequence ID" value="QCQ57601.1"/>
    <property type="molecule type" value="Genomic_DNA"/>
</dbReference>
<gene>
    <name evidence="1" type="ORF">ACHELOUS_4</name>
</gene>